<dbReference type="InterPro" id="IPR014722">
    <property type="entry name" value="Rib_uL2_dom2"/>
</dbReference>
<dbReference type="RefSeq" id="WP_077111571.1">
    <property type="nucleotide sequence ID" value="NZ_JAFBFH010000035.1"/>
</dbReference>
<accession>A0ABS2RBI0</accession>
<dbReference type="Proteomes" id="UP000823485">
    <property type="component" value="Unassembled WGS sequence"/>
</dbReference>
<dbReference type="GO" id="GO:0005840">
    <property type="term" value="C:ribosome"/>
    <property type="evidence" value="ECO:0007669"/>
    <property type="project" value="UniProtKB-KW"/>
</dbReference>
<name>A0ABS2RBI0_9BACI</name>
<evidence type="ECO:0000256" key="1">
    <source>
        <dbReference type="ARBA" id="ARBA00022980"/>
    </source>
</evidence>
<evidence type="ECO:0000256" key="2">
    <source>
        <dbReference type="ARBA" id="ARBA00023274"/>
    </source>
</evidence>
<dbReference type="CDD" id="cd06088">
    <property type="entry name" value="KOW_RPL14"/>
    <property type="match status" value="1"/>
</dbReference>
<keyword evidence="2" id="KW-0687">Ribonucleoprotein</keyword>
<dbReference type="SUPFAM" id="SSF50104">
    <property type="entry name" value="Translation proteins SH3-like domain"/>
    <property type="match status" value="1"/>
</dbReference>
<keyword evidence="1 3" id="KW-0689">Ribosomal protein</keyword>
<protein>
    <submittedName>
        <fullName evidence="3">Ribosomal protein L14E/L6E/L27E</fullName>
    </submittedName>
</protein>
<evidence type="ECO:0000313" key="3">
    <source>
        <dbReference type="EMBL" id="MBM7716954.1"/>
    </source>
</evidence>
<dbReference type="Gene3D" id="2.30.30.30">
    <property type="match status" value="1"/>
</dbReference>
<proteinExistence type="predicted"/>
<organism evidence="3 4">
    <name type="scientific">Siminovitchia thermophila</name>
    <dbReference type="NCBI Taxonomy" id="1245522"/>
    <lineage>
        <taxon>Bacteria</taxon>
        <taxon>Bacillati</taxon>
        <taxon>Bacillota</taxon>
        <taxon>Bacilli</taxon>
        <taxon>Bacillales</taxon>
        <taxon>Bacillaceae</taxon>
        <taxon>Siminovitchia</taxon>
    </lineage>
</organism>
<evidence type="ECO:0000313" key="4">
    <source>
        <dbReference type="Proteomes" id="UP000823485"/>
    </source>
</evidence>
<dbReference type="EMBL" id="JAFBFH010000035">
    <property type="protein sequence ID" value="MBM7716954.1"/>
    <property type="molecule type" value="Genomic_DNA"/>
</dbReference>
<dbReference type="InterPro" id="IPR008991">
    <property type="entry name" value="Translation_prot_SH3-like_sf"/>
</dbReference>
<comment type="caution">
    <text evidence="3">The sequence shown here is derived from an EMBL/GenBank/DDBJ whole genome shotgun (WGS) entry which is preliminary data.</text>
</comment>
<reference evidence="3 4" key="1">
    <citation type="submission" date="2021-01" db="EMBL/GenBank/DDBJ databases">
        <title>Genomic Encyclopedia of Type Strains, Phase IV (KMG-IV): sequencing the most valuable type-strain genomes for metagenomic binning, comparative biology and taxonomic classification.</title>
        <authorList>
            <person name="Goeker M."/>
        </authorList>
    </citation>
    <scope>NUCLEOTIDE SEQUENCE [LARGE SCALE GENOMIC DNA]</scope>
    <source>
        <strain evidence="3 4">DSM 105453</strain>
    </source>
</reference>
<keyword evidence="4" id="KW-1185">Reference proteome</keyword>
<sequence length="111" mass="12945">MKESDSNPQIGQIVQIQKGRDAGQYAVVIQRLDDKFVFIADGEKRKFDSPKKKNIQHLQCQDYMNEEVRRSLLETGRVTNGKLRWALGKFVEEVLEDLEKGDELDGERRRH</sequence>
<dbReference type="InterPro" id="IPR041985">
    <property type="entry name" value="Ribosomal_eL14_KOW"/>
</dbReference>
<gene>
    <name evidence="3" type="ORF">JOC94_003978</name>
</gene>